<dbReference type="AlphaFoldDB" id="A0A2R5F9X2"/>
<dbReference type="FunFam" id="3.20.20.450:FF:000001">
    <property type="entry name" value="Cyclic di-GMP phosphodiesterase yahA"/>
    <property type="match status" value="1"/>
</dbReference>
<dbReference type="EMBL" id="BDOQ01000013">
    <property type="protein sequence ID" value="GBG15032.1"/>
    <property type="molecule type" value="Genomic_DNA"/>
</dbReference>
<dbReference type="PROSITE" id="PS50883">
    <property type="entry name" value="EAL"/>
    <property type="match status" value="1"/>
</dbReference>
<feature type="domain" description="PAS" evidence="2">
    <location>
        <begin position="157"/>
        <end position="214"/>
    </location>
</feature>
<dbReference type="PROSITE" id="PS50112">
    <property type="entry name" value="PAS"/>
    <property type="match status" value="2"/>
</dbReference>
<sequence length="724" mass="80081">MESQTSSPVSDTHDSIPIVDPEHLSDASFRSISEASPLGILIFDIKGQCRYSNPAYQRMAGLGRGYVLGNGWLLGIHSTDVDHIKAQWLKTVSTGQAFSEEFRFGGGNGLGVWAKAIATPIRERDSLIGYLMTVMDIDDRKSAQSVLAATEEVLYEHMERAEVTLNSIGDAVITTNPMGQISYLNPAAERMTGWPEHEAVGLALGQILNIVTPKPSPEQQNKPALASKSSLLVRRDGREIPIHNSTSPIRDRRGNIVGTVIVCRDISETHKMAERMAHLAQHDFLTGLPNRSLLNDRITQAINLAHRQQSPIAVLFIDLDHFKHVNDTLGHAVGDLLLQTVAMRLKSCVRSSDTLCRQGGDEFVVLLAEIEDAEDAAQVAGKMLDGFANPLMVDGHEIELGLSIGISVYPDDGDSADTLVRHADIAMYHAKENGRNNYQFFTTELNTRAVQRHTLKRNLRRAVERREFGLQYQARIDLQTGKLVGAEALLRWHHPEHGLMMPMQFIPIAEESGMIGTIGQWVLREACIQAQAWHQSGLPLLPISVNISPAEFRNKEFLPNLAGILEETALPPHSLELELTESVLLQNAETIAITLHDLKDMGVQLSIDDFGTGYHNLSYLKHFPIDALKIDQSFVHDVNDDTDDATIVRAIVSMADSLKLRTIAEGVETTEHLAFLQALQCSEGQGYFFGRPVDADEFLTILERGETPQGEYPNEGVTFVDDRP</sequence>
<feature type="domain" description="PAC" evidence="3">
    <location>
        <begin position="226"/>
        <end position="278"/>
    </location>
</feature>
<dbReference type="PROSITE" id="PS50887">
    <property type="entry name" value="GGDEF"/>
    <property type="match status" value="1"/>
</dbReference>
<dbReference type="SUPFAM" id="SSF55073">
    <property type="entry name" value="Nucleotide cyclase"/>
    <property type="match status" value="1"/>
</dbReference>
<dbReference type="Gene3D" id="3.20.20.450">
    <property type="entry name" value="EAL domain"/>
    <property type="match status" value="1"/>
</dbReference>
<dbReference type="FunFam" id="3.30.70.270:FF:000001">
    <property type="entry name" value="Diguanylate cyclase domain protein"/>
    <property type="match status" value="1"/>
</dbReference>
<dbReference type="NCBIfam" id="TIGR00229">
    <property type="entry name" value="sensory_box"/>
    <property type="match status" value="2"/>
</dbReference>
<dbReference type="GO" id="GO:0071732">
    <property type="term" value="P:cellular response to nitric oxide"/>
    <property type="evidence" value="ECO:0007669"/>
    <property type="project" value="UniProtKB-ARBA"/>
</dbReference>
<evidence type="ECO:0000256" key="1">
    <source>
        <dbReference type="ARBA" id="ARBA00051114"/>
    </source>
</evidence>
<dbReference type="SMART" id="SM00052">
    <property type="entry name" value="EAL"/>
    <property type="match status" value="1"/>
</dbReference>
<dbReference type="Gene3D" id="3.30.450.20">
    <property type="entry name" value="PAS domain"/>
    <property type="match status" value="2"/>
</dbReference>
<dbReference type="InterPro" id="IPR052155">
    <property type="entry name" value="Biofilm_reg_signaling"/>
</dbReference>
<dbReference type="SUPFAM" id="SSF141868">
    <property type="entry name" value="EAL domain-like"/>
    <property type="match status" value="1"/>
</dbReference>
<feature type="domain" description="PAS" evidence="2">
    <location>
        <begin position="25"/>
        <end position="96"/>
    </location>
</feature>
<dbReference type="PROSITE" id="PS50113">
    <property type="entry name" value="PAC"/>
    <property type="match status" value="2"/>
</dbReference>
<dbReference type="InterPro" id="IPR001633">
    <property type="entry name" value="EAL_dom"/>
</dbReference>
<dbReference type="SMART" id="SM00091">
    <property type="entry name" value="PAS"/>
    <property type="match status" value="2"/>
</dbReference>
<feature type="domain" description="GGDEF" evidence="5">
    <location>
        <begin position="310"/>
        <end position="443"/>
    </location>
</feature>
<dbReference type="Pfam" id="PF00563">
    <property type="entry name" value="EAL"/>
    <property type="match status" value="1"/>
</dbReference>
<dbReference type="InterPro" id="IPR029787">
    <property type="entry name" value="Nucleotide_cyclase"/>
</dbReference>
<dbReference type="GO" id="GO:0006355">
    <property type="term" value="P:regulation of DNA-templated transcription"/>
    <property type="evidence" value="ECO:0007669"/>
    <property type="project" value="InterPro"/>
</dbReference>
<dbReference type="InterPro" id="IPR035919">
    <property type="entry name" value="EAL_sf"/>
</dbReference>
<comment type="catalytic activity">
    <reaction evidence="1">
        <text>3',3'-c-di-GMP + H2O = 5'-phosphoguanylyl(3'-&gt;5')guanosine + H(+)</text>
        <dbReference type="Rhea" id="RHEA:24902"/>
        <dbReference type="ChEBI" id="CHEBI:15377"/>
        <dbReference type="ChEBI" id="CHEBI:15378"/>
        <dbReference type="ChEBI" id="CHEBI:58754"/>
        <dbReference type="ChEBI" id="CHEBI:58805"/>
        <dbReference type="EC" id="3.1.4.52"/>
    </reaction>
    <physiologicalReaction direction="left-to-right" evidence="1">
        <dbReference type="Rhea" id="RHEA:24903"/>
    </physiologicalReaction>
</comment>
<dbReference type="InterPro" id="IPR013767">
    <property type="entry name" value="PAS_fold"/>
</dbReference>
<evidence type="ECO:0000259" key="4">
    <source>
        <dbReference type="PROSITE" id="PS50883"/>
    </source>
</evidence>
<dbReference type="Proteomes" id="UP000245081">
    <property type="component" value="Unassembled WGS sequence"/>
</dbReference>
<dbReference type="SMART" id="SM00086">
    <property type="entry name" value="PAC"/>
    <property type="match status" value="2"/>
</dbReference>
<name>A0A2R5F9X2_9PROT</name>
<gene>
    <name evidence="6" type="ORF">NMK_2633</name>
</gene>
<accession>A0A2R5F9X2</accession>
<feature type="domain" description="PAC" evidence="3">
    <location>
        <begin position="98"/>
        <end position="149"/>
    </location>
</feature>
<dbReference type="RefSeq" id="WP_109016200.1">
    <property type="nucleotide sequence ID" value="NZ_BDOQ01000013.1"/>
</dbReference>
<evidence type="ECO:0000259" key="5">
    <source>
        <dbReference type="PROSITE" id="PS50887"/>
    </source>
</evidence>
<dbReference type="GO" id="GO:0071111">
    <property type="term" value="F:cyclic-guanylate-specific phosphodiesterase activity"/>
    <property type="evidence" value="ECO:0007669"/>
    <property type="project" value="UniProtKB-EC"/>
</dbReference>
<dbReference type="Pfam" id="PF00989">
    <property type="entry name" value="PAS"/>
    <property type="match status" value="2"/>
</dbReference>
<dbReference type="Pfam" id="PF00990">
    <property type="entry name" value="GGDEF"/>
    <property type="match status" value="1"/>
</dbReference>
<comment type="caution">
    <text evidence="6">The sequence shown here is derived from an EMBL/GenBank/DDBJ whole genome shotgun (WGS) entry which is preliminary data.</text>
</comment>
<organism evidence="6 7">
    <name type="scientific">Novimethylophilus kurashikiensis</name>
    <dbReference type="NCBI Taxonomy" id="1825523"/>
    <lineage>
        <taxon>Bacteria</taxon>
        <taxon>Pseudomonadati</taxon>
        <taxon>Pseudomonadota</taxon>
        <taxon>Betaproteobacteria</taxon>
        <taxon>Nitrosomonadales</taxon>
        <taxon>Methylophilaceae</taxon>
        <taxon>Novimethylophilus</taxon>
    </lineage>
</organism>
<dbReference type="Gene3D" id="3.30.70.270">
    <property type="match status" value="1"/>
</dbReference>
<dbReference type="NCBIfam" id="TIGR00254">
    <property type="entry name" value="GGDEF"/>
    <property type="match status" value="1"/>
</dbReference>
<dbReference type="CDD" id="cd00130">
    <property type="entry name" value="PAS"/>
    <property type="match status" value="2"/>
</dbReference>
<dbReference type="InterPro" id="IPR001610">
    <property type="entry name" value="PAC"/>
</dbReference>
<protein>
    <submittedName>
        <fullName evidence="6">Diguanylate cyclase</fullName>
    </submittedName>
</protein>
<proteinExistence type="predicted"/>
<feature type="domain" description="EAL" evidence="4">
    <location>
        <begin position="452"/>
        <end position="706"/>
    </location>
</feature>
<dbReference type="PANTHER" id="PTHR44757">
    <property type="entry name" value="DIGUANYLATE CYCLASE DGCP"/>
    <property type="match status" value="1"/>
</dbReference>
<evidence type="ECO:0000313" key="7">
    <source>
        <dbReference type="Proteomes" id="UP000245081"/>
    </source>
</evidence>
<keyword evidence="7" id="KW-1185">Reference proteome</keyword>
<dbReference type="InterPro" id="IPR000700">
    <property type="entry name" value="PAS-assoc_C"/>
</dbReference>
<dbReference type="SUPFAM" id="SSF55785">
    <property type="entry name" value="PYP-like sensor domain (PAS domain)"/>
    <property type="match status" value="2"/>
</dbReference>
<reference evidence="6 7" key="1">
    <citation type="journal article" date="2018" name="Environ. Microbiol.">
        <title>Isolation and genomic characterization of Novimethylophilus kurashikiensis gen. nov. sp. nov., a new lanthanide-dependent methylotrophic species of Methylophilaceae.</title>
        <authorList>
            <person name="Lv H."/>
            <person name="Sahin N."/>
            <person name="Tani A."/>
        </authorList>
    </citation>
    <scope>NUCLEOTIDE SEQUENCE [LARGE SCALE GENOMIC DNA]</scope>
    <source>
        <strain evidence="6 7">La2-4</strain>
    </source>
</reference>
<evidence type="ECO:0000259" key="3">
    <source>
        <dbReference type="PROSITE" id="PS50113"/>
    </source>
</evidence>
<dbReference type="InterPro" id="IPR000160">
    <property type="entry name" value="GGDEF_dom"/>
</dbReference>
<dbReference type="PANTHER" id="PTHR44757:SF4">
    <property type="entry name" value="DIGUANYLATE CYCLASE DGCE-RELATED"/>
    <property type="match status" value="1"/>
</dbReference>
<evidence type="ECO:0000259" key="2">
    <source>
        <dbReference type="PROSITE" id="PS50112"/>
    </source>
</evidence>
<dbReference type="CDD" id="cd01949">
    <property type="entry name" value="GGDEF"/>
    <property type="match status" value="1"/>
</dbReference>
<dbReference type="OrthoDB" id="9813903at2"/>
<evidence type="ECO:0000313" key="6">
    <source>
        <dbReference type="EMBL" id="GBG15032.1"/>
    </source>
</evidence>
<dbReference type="SMART" id="SM00267">
    <property type="entry name" value="GGDEF"/>
    <property type="match status" value="1"/>
</dbReference>
<dbReference type="InterPro" id="IPR000014">
    <property type="entry name" value="PAS"/>
</dbReference>
<dbReference type="InterPro" id="IPR043128">
    <property type="entry name" value="Rev_trsase/Diguanyl_cyclase"/>
</dbReference>
<dbReference type="InterPro" id="IPR035965">
    <property type="entry name" value="PAS-like_dom_sf"/>
</dbReference>
<dbReference type="CDD" id="cd01948">
    <property type="entry name" value="EAL"/>
    <property type="match status" value="1"/>
</dbReference>